<evidence type="ECO:0000313" key="3">
    <source>
        <dbReference type="EMBL" id="SEI93207.1"/>
    </source>
</evidence>
<evidence type="ECO:0000313" key="4">
    <source>
        <dbReference type="Proteomes" id="UP000199702"/>
    </source>
</evidence>
<dbReference type="Proteomes" id="UP000199702">
    <property type="component" value="Unassembled WGS sequence"/>
</dbReference>
<accession>A0A1H6UU44</accession>
<proteinExistence type="inferred from homology"/>
<evidence type="ECO:0000259" key="2">
    <source>
        <dbReference type="Pfam" id="PF02481"/>
    </source>
</evidence>
<sequence>MILNLKQIILLKYLTKYNIKIIKDYANLYEDFDTLLFSLIQNFLISDKVVNESYVFSEIAIDKLKYYDIQTITCFDDDYPIQLKRINDSPLVIYYKGVLKLDKLAAVVGSRKVSKHGKKITYQIVDWLNELNFGVVSGLALGIDTFAHEKAVQNKQYTIAVLPNSLDSIYPPTNFKLANEIIESGGCLVSEMIFGINRGNQSFVQRNRIQAALSDTVIPIEMGVNSGTMHTIDFAKRYKKNIALFKPTPMLSEIENYFGILHLINNPHQFQSIFTDRDSFFNLINSLGTTEQFDLGI</sequence>
<dbReference type="STRING" id="402734.SAMN05660918_1959"/>
<keyword evidence="4" id="KW-1185">Reference proteome</keyword>
<dbReference type="InterPro" id="IPR003488">
    <property type="entry name" value="DprA"/>
</dbReference>
<dbReference type="PANTHER" id="PTHR43022:SF1">
    <property type="entry name" value="PROTEIN SMF"/>
    <property type="match status" value="1"/>
</dbReference>
<dbReference type="RefSeq" id="WP_091312362.1">
    <property type="nucleotide sequence ID" value="NZ_CBCSJU010000004.1"/>
</dbReference>
<feature type="domain" description="Smf/DprA SLOG" evidence="2">
    <location>
        <begin position="71"/>
        <end position="264"/>
    </location>
</feature>
<dbReference type="OrthoDB" id="9785707at2"/>
<dbReference type="SUPFAM" id="SSF102405">
    <property type="entry name" value="MCP/YpsA-like"/>
    <property type="match status" value="1"/>
</dbReference>
<reference evidence="4" key="1">
    <citation type="submission" date="2016-10" db="EMBL/GenBank/DDBJ databases">
        <authorList>
            <person name="Varghese N."/>
            <person name="Submissions S."/>
        </authorList>
    </citation>
    <scope>NUCLEOTIDE SEQUENCE [LARGE SCALE GENOMIC DNA]</scope>
    <source>
        <strain evidence="4">DSM 17934</strain>
    </source>
</reference>
<dbReference type="PANTHER" id="PTHR43022">
    <property type="entry name" value="PROTEIN SMF"/>
    <property type="match status" value="1"/>
</dbReference>
<dbReference type="EMBL" id="FNYA01000004">
    <property type="protein sequence ID" value="SEI93207.1"/>
    <property type="molecule type" value="Genomic_DNA"/>
</dbReference>
<dbReference type="Gene3D" id="3.40.50.450">
    <property type="match status" value="1"/>
</dbReference>
<dbReference type="AlphaFoldDB" id="A0A1H6UU44"/>
<organism evidence="3 4">
    <name type="scientific">Flavobacterium terrigena</name>
    <dbReference type="NCBI Taxonomy" id="402734"/>
    <lineage>
        <taxon>Bacteria</taxon>
        <taxon>Pseudomonadati</taxon>
        <taxon>Bacteroidota</taxon>
        <taxon>Flavobacteriia</taxon>
        <taxon>Flavobacteriales</taxon>
        <taxon>Flavobacteriaceae</taxon>
        <taxon>Flavobacterium</taxon>
    </lineage>
</organism>
<protein>
    <submittedName>
        <fullName evidence="3">DNA protecting protein DprA</fullName>
    </submittedName>
</protein>
<evidence type="ECO:0000256" key="1">
    <source>
        <dbReference type="ARBA" id="ARBA00006525"/>
    </source>
</evidence>
<name>A0A1H6UU44_9FLAO</name>
<dbReference type="Pfam" id="PF02481">
    <property type="entry name" value="DNA_processg_A"/>
    <property type="match status" value="1"/>
</dbReference>
<dbReference type="GO" id="GO:0009294">
    <property type="term" value="P:DNA-mediated transformation"/>
    <property type="evidence" value="ECO:0007669"/>
    <property type="project" value="InterPro"/>
</dbReference>
<dbReference type="InterPro" id="IPR057666">
    <property type="entry name" value="DrpA_SLOG"/>
</dbReference>
<gene>
    <name evidence="3" type="ORF">SAMN05660918_1959</name>
</gene>
<comment type="similarity">
    <text evidence="1">Belongs to the DprA/Smf family.</text>
</comment>